<dbReference type="AlphaFoldDB" id="A0A1W6EW12"/>
<proteinExistence type="evidence at transcript level"/>
<dbReference type="EMBL" id="KY563476">
    <property type="protein sequence ID" value="ARK19885.1"/>
    <property type="molecule type" value="mRNA"/>
</dbReference>
<accession>A0A1W6EW12</accession>
<sequence length="237" mass="27706">MLKAEIVLWLLASIYGLEIANVVKRDVNIPPDTLKEIQKDVKEKVNYLLLDSATDWKDTYVILSIMHRNASLLFQTKLTQELDNVRLAVQTARENGTDVSYCIEGTNNTLQAFRQDAELKFTECKDVGWKDFMNNYDIITKILQTGYRVLEEITTIQKLCFLRISYVKICNAQRFLIVTQNVHSFNKKLKFHPLYRKLVFLQLFDKYTKCLKTYTNEGMKKVNAFRPINERCVNDAE</sequence>
<feature type="signal peptide" evidence="1">
    <location>
        <begin position="1"/>
        <end position="16"/>
    </location>
</feature>
<organism evidence="2">
    <name type="scientific">Ampulex compressa</name>
    <name type="common">Emerald cockroach wasp</name>
    <dbReference type="NCBI Taxonomy" id="860918"/>
    <lineage>
        <taxon>Eukaryota</taxon>
        <taxon>Metazoa</taxon>
        <taxon>Ecdysozoa</taxon>
        <taxon>Arthropoda</taxon>
        <taxon>Hexapoda</taxon>
        <taxon>Insecta</taxon>
        <taxon>Pterygota</taxon>
        <taxon>Neoptera</taxon>
        <taxon>Endopterygota</taxon>
        <taxon>Hymenoptera</taxon>
        <taxon>Apocrita</taxon>
        <taxon>Aculeata</taxon>
        <taxon>Apoidea</taxon>
        <taxon>Ampulicidae</taxon>
        <taxon>Ampulicini</taxon>
        <taxon>Ampulex</taxon>
    </lineage>
</organism>
<feature type="chain" id="PRO_5010880925" evidence="1">
    <location>
        <begin position="17"/>
        <end position="237"/>
    </location>
</feature>
<evidence type="ECO:0000256" key="1">
    <source>
        <dbReference type="SAM" id="SignalP"/>
    </source>
</evidence>
<reference evidence="2" key="1">
    <citation type="submission" date="2017-02" db="EMBL/GenBank/DDBJ databases">
        <title>Parasitoid Jewel Wasp Mounts Multi-Pronged Neurochemical Attack to Hijack a Host Brain.</title>
        <authorList>
            <person name="Arvidson R.S."/>
            <person name="Kaiser M."/>
            <person name="Libersat F."/>
            <person name="Adams M.E."/>
        </authorList>
    </citation>
    <scope>NUCLEOTIDE SEQUENCE</scope>
    <source>
        <strain evidence="2">103</strain>
    </source>
</reference>
<name>A0A1W6EW12_AMPCP</name>
<keyword evidence="1" id="KW-0732">Signal</keyword>
<protein>
    <submittedName>
        <fullName evidence="2">Venom protein</fullName>
    </submittedName>
</protein>
<evidence type="ECO:0000313" key="2">
    <source>
        <dbReference type="EMBL" id="ARK19885.1"/>
    </source>
</evidence>